<keyword evidence="2" id="KW-1185">Reference proteome</keyword>
<comment type="caution">
    <text evidence="1">The sequence shown here is derived from an EMBL/GenBank/DDBJ whole genome shotgun (WGS) entry which is preliminary data.</text>
</comment>
<name>A0A9W9ZI29_9CNID</name>
<dbReference type="InterPro" id="IPR043136">
    <property type="entry name" value="B30.2/SPRY_sf"/>
</dbReference>
<accession>A0A9W9ZI29</accession>
<proteinExistence type="predicted"/>
<evidence type="ECO:0000313" key="1">
    <source>
        <dbReference type="EMBL" id="KAJ7381745.1"/>
    </source>
</evidence>
<gene>
    <name evidence="1" type="primary">TRIM45_4</name>
    <name evidence="1" type="ORF">OS493_039239</name>
</gene>
<protein>
    <submittedName>
        <fullName evidence="1">Tripartite motif-containing protein 45</fullName>
    </submittedName>
</protein>
<evidence type="ECO:0000313" key="2">
    <source>
        <dbReference type="Proteomes" id="UP001163046"/>
    </source>
</evidence>
<dbReference type="EMBL" id="MU826041">
    <property type="protein sequence ID" value="KAJ7381745.1"/>
    <property type="molecule type" value="Genomic_DNA"/>
</dbReference>
<dbReference type="AlphaFoldDB" id="A0A9W9ZI29"/>
<dbReference type="Proteomes" id="UP001163046">
    <property type="component" value="Unassembled WGS sequence"/>
</dbReference>
<reference evidence="1" key="1">
    <citation type="submission" date="2023-01" db="EMBL/GenBank/DDBJ databases">
        <title>Genome assembly of the deep-sea coral Lophelia pertusa.</title>
        <authorList>
            <person name="Herrera S."/>
            <person name="Cordes E."/>
        </authorList>
    </citation>
    <scope>NUCLEOTIDE SEQUENCE</scope>
    <source>
        <strain evidence="1">USNM1676648</strain>
        <tissue evidence="1">Polyp</tissue>
    </source>
</reference>
<dbReference type="Gene3D" id="2.60.120.920">
    <property type="match status" value="1"/>
</dbReference>
<organism evidence="1 2">
    <name type="scientific">Desmophyllum pertusum</name>
    <dbReference type="NCBI Taxonomy" id="174260"/>
    <lineage>
        <taxon>Eukaryota</taxon>
        <taxon>Metazoa</taxon>
        <taxon>Cnidaria</taxon>
        <taxon>Anthozoa</taxon>
        <taxon>Hexacorallia</taxon>
        <taxon>Scleractinia</taxon>
        <taxon>Caryophylliina</taxon>
        <taxon>Caryophylliidae</taxon>
        <taxon>Desmophyllum</taxon>
    </lineage>
</organism>
<sequence>MGDVGIATLKVEVEGQNVRGSPFNWEVNPENRFPSKNLPTSFFDTVKQNYFRKGMHSWKLQLVSFSPDQKGSFDGLEIGCTIGCIQQGLPVTQDERWCWYYNPSQRQKCKRSDGQQPSITSVQDRDVFTVFLNLETKKLIIYNVRSKQAELFTGVDGEQAMLPVISPDAQGGQWQRARGGAHLTLAIDQ</sequence>